<keyword evidence="5 8" id="KW-0560">Oxidoreductase</keyword>
<dbReference type="OrthoDB" id="310895at2759"/>
<sequence length="442" mass="47036">MGDEDTHDAITAATTAQREWKKTTPPFREKLLKDWAAAIAANSEDLAIIGSMECGKPLPEAKWELEFAVGVIEFFAHEIVRCSGSVISPSDPSQKILVMKEPVGVCGVITPWNFPYAILGLSLGPSLAAGCTTVIKPAGETPLSMLALAKLAEEVEFPPGVINVVTAPREKSEEVGHVLTSSPDVKKITFAGSTQVGKWLMRQSSKTVKCLSLELGGNAPFIVFEDADLEKALDGLIRTKFANTGQACIATNRVFVHSSVYDTFTSKVVERVKSLKMGLPLEQGVQLGPLIGPSAVNKVTGLVDDATAKGGKVLIGGKTSDLGKNFYEATVLANVNETMNVWHEEIFGPVIPLFVFSNEAEVVQKANTTAAGLAGYFYTQDVARIFRVANELECGMVGANSEVVTHVGAPFGGIKESGIGREGSTEGLDAYLETKMICIGGL</sequence>
<dbReference type="PANTHER" id="PTHR43353">
    <property type="entry name" value="SUCCINATE-SEMIALDEHYDE DEHYDROGENASE, MITOCHONDRIAL"/>
    <property type="match status" value="1"/>
</dbReference>
<evidence type="ECO:0000256" key="4">
    <source>
        <dbReference type="ARBA" id="ARBA00019842"/>
    </source>
</evidence>
<evidence type="ECO:0000256" key="7">
    <source>
        <dbReference type="PROSITE-ProRule" id="PRU10007"/>
    </source>
</evidence>
<dbReference type="PROSITE" id="PS00687">
    <property type="entry name" value="ALDEHYDE_DEHYDR_GLU"/>
    <property type="match status" value="1"/>
</dbReference>
<comment type="similarity">
    <text evidence="2 8">Belongs to the aldehyde dehydrogenase family.</text>
</comment>
<organism evidence="10 11">
    <name type="scientific">Phytophthora palmivora</name>
    <dbReference type="NCBI Taxonomy" id="4796"/>
    <lineage>
        <taxon>Eukaryota</taxon>
        <taxon>Sar</taxon>
        <taxon>Stramenopiles</taxon>
        <taxon>Oomycota</taxon>
        <taxon>Peronosporomycetes</taxon>
        <taxon>Peronosporales</taxon>
        <taxon>Peronosporaceae</taxon>
        <taxon>Phytophthora</taxon>
    </lineage>
</organism>
<dbReference type="AlphaFoldDB" id="A0A2P4X409"/>
<evidence type="ECO:0000313" key="11">
    <source>
        <dbReference type="Proteomes" id="UP000237271"/>
    </source>
</evidence>
<dbReference type="InterPro" id="IPR016161">
    <property type="entry name" value="Ald_DH/histidinol_DH"/>
</dbReference>
<feature type="domain" description="Aldehyde dehydrogenase" evidence="9">
    <location>
        <begin position="3"/>
        <end position="437"/>
    </location>
</feature>
<dbReference type="Pfam" id="PF00171">
    <property type="entry name" value="Aldedh"/>
    <property type="match status" value="1"/>
</dbReference>
<dbReference type="EMBL" id="NCKW01016902">
    <property type="protein sequence ID" value="POM60279.1"/>
    <property type="molecule type" value="Genomic_DNA"/>
</dbReference>
<gene>
    <name evidence="10" type="ORF">PHPALM_30879</name>
</gene>
<dbReference type="GO" id="GO:0004777">
    <property type="term" value="F:succinate-semialdehyde dehydrogenase (NAD+) activity"/>
    <property type="evidence" value="ECO:0007669"/>
    <property type="project" value="UniProtKB-EC"/>
</dbReference>
<evidence type="ECO:0000256" key="3">
    <source>
        <dbReference type="ARBA" id="ARBA00013051"/>
    </source>
</evidence>
<dbReference type="GO" id="GO:0009450">
    <property type="term" value="P:gamma-aminobutyric acid catabolic process"/>
    <property type="evidence" value="ECO:0007669"/>
    <property type="project" value="TreeGrafter"/>
</dbReference>
<dbReference type="Gene3D" id="3.40.309.10">
    <property type="entry name" value="Aldehyde Dehydrogenase, Chain A, domain 2"/>
    <property type="match status" value="1"/>
</dbReference>
<dbReference type="PROSITE" id="PS00070">
    <property type="entry name" value="ALDEHYDE_DEHYDR_CYS"/>
    <property type="match status" value="1"/>
</dbReference>
<evidence type="ECO:0000256" key="2">
    <source>
        <dbReference type="ARBA" id="ARBA00009986"/>
    </source>
</evidence>
<feature type="active site" evidence="7">
    <location>
        <position position="214"/>
    </location>
</feature>
<evidence type="ECO:0000256" key="6">
    <source>
        <dbReference type="ARBA" id="ARBA00030806"/>
    </source>
</evidence>
<name>A0A2P4X409_9STRA</name>
<dbReference type="SUPFAM" id="SSF53720">
    <property type="entry name" value="ALDH-like"/>
    <property type="match status" value="1"/>
</dbReference>
<dbReference type="Proteomes" id="UP000237271">
    <property type="component" value="Unassembled WGS sequence"/>
</dbReference>
<dbReference type="InterPro" id="IPR016163">
    <property type="entry name" value="Ald_DH_C"/>
</dbReference>
<dbReference type="CDD" id="cd07103">
    <property type="entry name" value="ALDH_F5_SSADH_GabD"/>
    <property type="match status" value="1"/>
</dbReference>
<keyword evidence="11" id="KW-1185">Reference proteome</keyword>
<comment type="caution">
    <text evidence="10">The sequence shown here is derived from an EMBL/GenBank/DDBJ whole genome shotgun (WGS) entry which is preliminary data.</text>
</comment>
<proteinExistence type="inferred from homology"/>
<evidence type="ECO:0000256" key="8">
    <source>
        <dbReference type="RuleBase" id="RU003345"/>
    </source>
</evidence>
<dbReference type="PANTHER" id="PTHR43353:SF5">
    <property type="entry name" value="SUCCINATE-SEMIALDEHYDE DEHYDROGENASE, MITOCHONDRIAL"/>
    <property type="match status" value="1"/>
</dbReference>
<dbReference type="FunFam" id="3.40.309.10:FF:000004">
    <property type="entry name" value="Succinate-semialdehyde dehydrogenase I"/>
    <property type="match status" value="1"/>
</dbReference>
<dbReference type="InterPro" id="IPR029510">
    <property type="entry name" value="Ald_DH_CS_GLU"/>
</dbReference>
<evidence type="ECO:0000256" key="1">
    <source>
        <dbReference type="ARBA" id="ARBA00005176"/>
    </source>
</evidence>
<evidence type="ECO:0000256" key="5">
    <source>
        <dbReference type="ARBA" id="ARBA00023002"/>
    </source>
</evidence>
<dbReference type="FunFam" id="3.40.605.10:FF:000007">
    <property type="entry name" value="NAD/NADP-dependent betaine aldehyde dehydrogenase"/>
    <property type="match status" value="1"/>
</dbReference>
<dbReference type="InterPro" id="IPR050740">
    <property type="entry name" value="Aldehyde_DH_Superfamily"/>
</dbReference>
<protein>
    <recommendedName>
        <fullName evidence="4">Succinate-semialdehyde dehydrogenase, mitochondrial</fullName>
        <ecNumber evidence="3">1.2.1.24</ecNumber>
    </recommendedName>
    <alternativeName>
        <fullName evidence="6">NAD(+)-dependent succinic semialdehyde dehydrogenase</fullName>
    </alternativeName>
</protein>
<dbReference type="FunFam" id="3.40.605.10:FF:000026">
    <property type="entry name" value="Aldehyde dehydrogenase, putative"/>
    <property type="match status" value="1"/>
</dbReference>
<dbReference type="Gene3D" id="3.40.605.10">
    <property type="entry name" value="Aldehyde Dehydrogenase, Chain A, domain 1"/>
    <property type="match status" value="1"/>
</dbReference>
<dbReference type="InterPro" id="IPR015590">
    <property type="entry name" value="Aldehyde_DH_dom"/>
</dbReference>
<reference evidence="10 11" key="1">
    <citation type="journal article" date="2017" name="Genome Biol. Evol.">
        <title>Phytophthora megakarya and P. palmivora, closely related causal agents of cacao black pod rot, underwent increases in genome sizes and gene numbers by different mechanisms.</title>
        <authorList>
            <person name="Ali S.S."/>
            <person name="Shao J."/>
            <person name="Lary D.J."/>
            <person name="Kronmiller B."/>
            <person name="Shen D."/>
            <person name="Strem M.D."/>
            <person name="Amoako-Attah I."/>
            <person name="Akrofi A.Y."/>
            <person name="Begoude B.A."/>
            <person name="Ten Hoopen G.M."/>
            <person name="Coulibaly K."/>
            <person name="Kebe B.I."/>
            <person name="Melnick R.L."/>
            <person name="Guiltinan M.J."/>
            <person name="Tyler B.M."/>
            <person name="Meinhardt L.W."/>
            <person name="Bailey B.A."/>
        </authorList>
    </citation>
    <scope>NUCLEOTIDE SEQUENCE [LARGE SCALE GENOMIC DNA]</scope>
    <source>
        <strain evidence="11">sbr112.9</strain>
    </source>
</reference>
<evidence type="ECO:0000313" key="10">
    <source>
        <dbReference type="EMBL" id="POM60279.1"/>
    </source>
</evidence>
<comment type="pathway">
    <text evidence="1">Amino-acid degradation; 4-aminobutanoate degradation.</text>
</comment>
<dbReference type="InterPro" id="IPR016162">
    <property type="entry name" value="Ald_DH_N"/>
</dbReference>
<accession>A0A2P4X409</accession>
<dbReference type="InterPro" id="IPR016160">
    <property type="entry name" value="Ald_DH_CS_CYS"/>
</dbReference>
<evidence type="ECO:0000259" key="9">
    <source>
        <dbReference type="Pfam" id="PF00171"/>
    </source>
</evidence>
<dbReference type="EC" id="1.2.1.24" evidence="3"/>